<name>A0A9N9DR98_9GLOM</name>
<dbReference type="InterPro" id="IPR036397">
    <property type="entry name" value="RNaseH_sf"/>
</dbReference>
<dbReference type="InterPro" id="IPR038717">
    <property type="entry name" value="Tc1-like_DDE_dom"/>
</dbReference>
<keyword evidence="3" id="KW-1185">Reference proteome</keyword>
<dbReference type="Proteomes" id="UP000789739">
    <property type="component" value="Unassembled WGS sequence"/>
</dbReference>
<organism evidence="2 3">
    <name type="scientific">Paraglomus brasilianum</name>
    <dbReference type="NCBI Taxonomy" id="144538"/>
    <lineage>
        <taxon>Eukaryota</taxon>
        <taxon>Fungi</taxon>
        <taxon>Fungi incertae sedis</taxon>
        <taxon>Mucoromycota</taxon>
        <taxon>Glomeromycotina</taxon>
        <taxon>Glomeromycetes</taxon>
        <taxon>Paraglomerales</taxon>
        <taxon>Paraglomeraceae</taxon>
        <taxon>Paraglomus</taxon>
    </lineage>
</organism>
<gene>
    <name evidence="2" type="ORF">PBRASI_LOCUS10198</name>
</gene>
<sequence length="316" mass="37011">MTRKLDKNQLAEKIDKILVSHQRPYEKKVALFNLIKNLEVGDMEPKNKERINYLLEGQIHGEIARQCMEEYKKITAESFSYIPNLVGKLEVSTDNFYQSFNQNIGDGEEKVISQHEDKLAGTIENLARRPVEFKTKQLIAMDECGFNLGEAPRYAWSRKGLRAIIPRLGQRGFNYTLILFVRNVNKQAVISYKLIENERQGKKKGTNALDFYNYLKNIELPTNETYYLLLDNSRIHRTTKELMNLGLSIEELARQKNIVLVYLPPYSPELNPAEKCFNNIRHNIEKNKPRTHEELKLIIDREMAKLQQQDLTKYFR</sequence>
<protein>
    <submittedName>
        <fullName evidence="2">3328_t:CDS:1</fullName>
    </submittedName>
</protein>
<feature type="non-terminal residue" evidence="2">
    <location>
        <position position="316"/>
    </location>
</feature>
<dbReference type="PANTHER" id="PTHR46564:SF1">
    <property type="entry name" value="TRANSPOSASE"/>
    <property type="match status" value="1"/>
</dbReference>
<dbReference type="Pfam" id="PF13358">
    <property type="entry name" value="DDE_3"/>
    <property type="match status" value="1"/>
</dbReference>
<dbReference type="AlphaFoldDB" id="A0A9N9DR98"/>
<reference evidence="2" key="1">
    <citation type="submission" date="2021-06" db="EMBL/GenBank/DDBJ databases">
        <authorList>
            <person name="Kallberg Y."/>
            <person name="Tangrot J."/>
            <person name="Rosling A."/>
        </authorList>
    </citation>
    <scope>NUCLEOTIDE SEQUENCE</scope>
    <source>
        <strain evidence="2">BR232B</strain>
    </source>
</reference>
<accession>A0A9N9DR98</accession>
<dbReference type="GO" id="GO:0003676">
    <property type="term" value="F:nucleic acid binding"/>
    <property type="evidence" value="ECO:0007669"/>
    <property type="project" value="InterPro"/>
</dbReference>
<evidence type="ECO:0000313" key="2">
    <source>
        <dbReference type="EMBL" id="CAG8649523.1"/>
    </source>
</evidence>
<dbReference type="OrthoDB" id="2428500at2759"/>
<comment type="caution">
    <text evidence="2">The sequence shown here is derived from an EMBL/GenBank/DDBJ whole genome shotgun (WGS) entry which is preliminary data.</text>
</comment>
<dbReference type="EMBL" id="CAJVPI010002787">
    <property type="protein sequence ID" value="CAG8649523.1"/>
    <property type="molecule type" value="Genomic_DNA"/>
</dbReference>
<evidence type="ECO:0000259" key="1">
    <source>
        <dbReference type="Pfam" id="PF13358"/>
    </source>
</evidence>
<evidence type="ECO:0000313" key="3">
    <source>
        <dbReference type="Proteomes" id="UP000789739"/>
    </source>
</evidence>
<proteinExistence type="predicted"/>
<feature type="domain" description="Tc1-like transposase DDE" evidence="1">
    <location>
        <begin position="138"/>
        <end position="296"/>
    </location>
</feature>
<dbReference type="PANTHER" id="PTHR46564">
    <property type="entry name" value="TRANSPOSASE"/>
    <property type="match status" value="1"/>
</dbReference>
<dbReference type="Gene3D" id="3.30.420.10">
    <property type="entry name" value="Ribonuclease H-like superfamily/Ribonuclease H"/>
    <property type="match status" value="1"/>
</dbReference>